<sequence length="111" mass="12380">MTRDHRYRTTDFPVACNCRSAGECSCHMWGDFDEVAALNAMVDAFAAEMKAKLEASWRRKGKGGWDSPNWHPDQILAALREHVDKGDPIDVANFAAFLWNRTPGRDGGPGE</sequence>
<gene>
    <name evidence="1" type="ORF">SAMN05216258_10842</name>
</gene>
<protein>
    <submittedName>
        <fullName evidence="1">Uncharacterized protein</fullName>
    </submittedName>
</protein>
<accession>A0A1I3JKH9</accession>
<dbReference type="EMBL" id="FOQH01000008">
    <property type="protein sequence ID" value="SFI60630.1"/>
    <property type="molecule type" value="Genomic_DNA"/>
</dbReference>
<dbReference type="Proteomes" id="UP000199377">
    <property type="component" value="Unassembled WGS sequence"/>
</dbReference>
<dbReference type="AlphaFoldDB" id="A0A1I3JKH9"/>
<keyword evidence="2" id="KW-1185">Reference proteome</keyword>
<proteinExistence type="predicted"/>
<dbReference type="RefSeq" id="WP_143103368.1">
    <property type="nucleotide sequence ID" value="NZ_FOQH01000008.1"/>
</dbReference>
<dbReference type="OrthoDB" id="2941346at2"/>
<dbReference type="STRING" id="1114924.SAMN05216258_10842"/>
<evidence type="ECO:0000313" key="1">
    <source>
        <dbReference type="EMBL" id="SFI60630.1"/>
    </source>
</evidence>
<reference evidence="1 2" key="1">
    <citation type="submission" date="2016-10" db="EMBL/GenBank/DDBJ databases">
        <authorList>
            <person name="de Groot N.N."/>
        </authorList>
    </citation>
    <scope>NUCLEOTIDE SEQUENCE [LARGE SCALE GENOMIC DNA]</scope>
    <source>
        <strain evidence="1 2">CGMCC 1.11030</strain>
    </source>
</reference>
<name>A0A1I3JKH9_9RHOB</name>
<evidence type="ECO:0000313" key="2">
    <source>
        <dbReference type="Proteomes" id="UP000199377"/>
    </source>
</evidence>
<organism evidence="1 2">
    <name type="scientific">Albimonas pacifica</name>
    <dbReference type="NCBI Taxonomy" id="1114924"/>
    <lineage>
        <taxon>Bacteria</taxon>
        <taxon>Pseudomonadati</taxon>
        <taxon>Pseudomonadota</taxon>
        <taxon>Alphaproteobacteria</taxon>
        <taxon>Rhodobacterales</taxon>
        <taxon>Paracoccaceae</taxon>
        <taxon>Albimonas</taxon>
    </lineage>
</organism>